<evidence type="ECO:0000313" key="2">
    <source>
        <dbReference type="EMBL" id="CAA9496937.1"/>
    </source>
</evidence>
<reference evidence="2" key="1">
    <citation type="submission" date="2020-02" db="EMBL/GenBank/DDBJ databases">
        <authorList>
            <person name="Meier V. D."/>
        </authorList>
    </citation>
    <scope>NUCLEOTIDE SEQUENCE</scope>
    <source>
        <strain evidence="2">AVDCRST_MAG85</strain>
    </source>
</reference>
<feature type="compositionally biased region" description="Basic and acidic residues" evidence="1">
    <location>
        <begin position="131"/>
        <end position="163"/>
    </location>
</feature>
<feature type="compositionally biased region" description="Basic residues" evidence="1">
    <location>
        <begin position="525"/>
        <end position="536"/>
    </location>
</feature>
<feature type="compositionally biased region" description="Basic and acidic residues" evidence="1">
    <location>
        <begin position="492"/>
        <end position="503"/>
    </location>
</feature>
<feature type="compositionally biased region" description="Basic and acidic residues" evidence="1">
    <location>
        <begin position="66"/>
        <end position="86"/>
    </location>
</feature>
<feature type="compositionally biased region" description="Basic residues" evidence="1">
    <location>
        <begin position="195"/>
        <end position="207"/>
    </location>
</feature>
<dbReference type="AlphaFoldDB" id="A0A6J4SMM9"/>
<accession>A0A6J4SMM9</accession>
<feature type="compositionally biased region" description="Basic residues" evidence="1">
    <location>
        <begin position="481"/>
        <end position="491"/>
    </location>
</feature>
<sequence length="668" mass="73855">GAARRRSRRHRADPVRHRLLPLVVPPGALRRPVRRPGAREPHPRGAHPGAARGDRRPQRRRPRRQPRGERRQDQPDLVARADDRGRGRVGAGHGSPRAPAGGQEGAGRRAPADRRSRARGPVQAARTRARHAPDDDPPTRHRVADAVALLRDHRALGRPERGHQLHLRAQGELPRGRSGAGVPARVPASQARGAAARHRRRDQRGRARQTPQPWRQAGRDHREGRPGVHVRPLSARPRRRHHPARQRQRALRARPAAAARPRSRAPAAAFARPRAAAHRAGGHGVDRRWPPRRVRRDEPAERPGLRDGLAAELRPERLRQADLAGQARAADERRERGAAGQPGGRGPLLDRLDVQAGHRARVARQGPDHARHGHPGQRVHQDRHSRGLQRRQGPQRPGRAAPRDAGVVGHLLLPAGREPVRHRRRAAPGVVEQARLRPAKRPRSSRRAEGPDPGREVAPAAQRDGAQVPPGQQGDPLLHRGAARLQRRRQREPRDRPGRDRGEPAPGGDLLRDDRQRRQGAAPAHRPRGPRPLRPRRPGDRPGHRPQGQDRPGPSPGDHGRARDGGPDVSGNVGARLPGLAARPAAGVRQDRHGAGPDQRDGPRRPVVVRRLRAARVQADRHRRDRRARRVRRRPRRADRAPHAGQALRPRREGRARPRVGAGGAGGL</sequence>
<feature type="compositionally biased region" description="Basic residues" evidence="1">
    <location>
        <begin position="621"/>
        <end position="637"/>
    </location>
</feature>
<feature type="region of interest" description="Disordered" evidence="1">
    <location>
        <begin position="1"/>
        <end position="668"/>
    </location>
</feature>
<feature type="compositionally biased region" description="Basic and acidic residues" evidence="1">
    <location>
        <begin position="217"/>
        <end position="226"/>
    </location>
</feature>
<organism evidence="2">
    <name type="scientific">uncultured Solirubrobacteraceae bacterium</name>
    <dbReference type="NCBI Taxonomy" id="1162706"/>
    <lineage>
        <taxon>Bacteria</taxon>
        <taxon>Bacillati</taxon>
        <taxon>Actinomycetota</taxon>
        <taxon>Thermoleophilia</taxon>
        <taxon>Solirubrobacterales</taxon>
        <taxon>Solirubrobacteraceae</taxon>
        <taxon>environmental samples</taxon>
    </lineage>
</organism>
<feature type="compositionally biased region" description="Basic and acidic residues" evidence="1">
    <location>
        <begin position="106"/>
        <end position="115"/>
    </location>
</feature>
<proteinExistence type="predicted"/>
<feature type="compositionally biased region" description="Basic and acidic residues" evidence="1">
    <location>
        <begin position="589"/>
        <end position="604"/>
    </location>
</feature>
<feature type="non-terminal residue" evidence="2">
    <location>
        <position position="668"/>
    </location>
</feature>
<feature type="compositionally biased region" description="Low complexity" evidence="1">
    <location>
        <begin position="390"/>
        <end position="406"/>
    </location>
</feature>
<name>A0A6J4SMM9_9ACTN</name>
<feature type="compositionally biased region" description="Low complexity" evidence="1">
    <location>
        <begin position="184"/>
        <end position="194"/>
    </location>
</feature>
<feature type="compositionally biased region" description="Basic and acidic residues" evidence="1">
    <location>
        <begin position="284"/>
        <end position="305"/>
    </location>
</feature>
<feature type="compositionally biased region" description="Basic residues" evidence="1">
    <location>
        <begin position="1"/>
        <end position="11"/>
    </location>
</feature>
<gene>
    <name evidence="2" type="ORF">AVDCRST_MAG85-1526</name>
</gene>
<feature type="compositionally biased region" description="Basic residues" evidence="1">
    <location>
        <begin position="236"/>
        <end position="252"/>
    </location>
</feature>
<dbReference type="EMBL" id="CADCVT010000170">
    <property type="protein sequence ID" value="CAA9496937.1"/>
    <property type="molecule type" value="Genomic_DNA"/>
</dbReference>
<feature type="compositionally biased region" description="Basic and acidic residues" evidence="1">
    <location>
        <begin position="446"/>
        <end position="455"/>
    </location>
</feature>
<feature type="compositionally biased region" description="Low complexity" evidence="1">
    <location>
        <begin position="253"/>
        <end position="274"/>
    </location>
</feature>
<feature type="non-terminal residue" evidence="2">
    <location>
        <position position="1"/>
    </location>
</feature>
<protein>
    <submittedName>
        <fullName evidence="2">Penicillin-binding protein 2 (PBP-2)</fullName>
    </submittedName>
</protein>
<feature type="compositionally biased region" description="Low complexity" evidence="1">
    <location>
        <begin position="574"/>
        <end position="587"/>
    </location>
</feature>
<evidence type="ECO:0000256" key="1">
    <source>
        <dbReference type="SAM" id="MobiDB-lite"/>
    </source>
</evidence>